<dbReference type="GO" id="GO:0097053">
    <property type="term" value="P:L-kynurenine catabolic process"/>
    <property type="evidence" value="ECO:0007669"/>
    <property type="project" value="UniProtKB-UniRule"/>
</dbReference>
<comment type="catalytic activity">
    <reaction evidence="6">
        <text>3-hydroxy-L-kynurenine + H2O = 3-hydroxyanthranilate + L-alanine + H(+)</text>
        <dbReference type="Rhea" id="RHEA:25143"/>
        <dbReference type="ChEBI" id="CHEBI:15377"/>
        <dbReference type="ChEBI" id="CHEBI:15378"/>
        <dbReference type="ChEBI" id="CHEBI:36559"/>
        <dbReference type="ChEBI" id="CHEBI:57972"/>
        <dbReference type="ChEBI" id="CHEBI:58125"/>
        <dbReference type="EC" id="3.7.1.3"/>
    </reaction>
</comment>
<dbReference type="PIRSF" id="PIRSF038800">
    <property type="entry name" value="KYNU"/>
    <property type="match status" value="1"/>
</dbReference>
<feature type="binding site" evidence="4">
    <location>
        <position position="213"/>
    </location>
    <ligand>
        <name>pyridoxal 5'-phosphate</name>
        <dbReference type="ChEBI" id="CHEBI:597326"/>
    </ligand>
</feature>
<proteinExistence type="inferred from homology"/>
<reference evidence="7 8" key="1">
    <citation type="submission" date="2018-03" db="EMBL/GenBank/DDBJ databases">
        <title>Genomic Encyclopedia of Archaeal and Bacterial Type Strains, Phase II (KMG-II): from individual species to whole genera.</title>
        <authorList>
            <person name="Goeker M."/>
        </authorList>
    </citation>
    <scope>NUCLEOTIDE SEQUENCE [LARGE SCALE GENOMIC DNA]</scope>
    <source>
        <strain evidence="7 8">DSM 44946</strain>
    </source>
</reference>
<dbReference type="InterPro" id="IPR015424">
    <property type="entry name" value="PyrdxlP-dep_Trfase"/>
</dbReference>
<comment type="pathway">
    <text evidence="4 6">Cofactor biosynthesis; NAD(+) biosynthesis; quinolinate from L-kynurenine: step 2/3.</text>
</comment>
<evidence type="ECO:0000313" key="7">
    <source>
        <dbReference type="EMBL" id="PRX39068.1"/>
    </source>
</evidence>
<organism evidence="7 8">
    <name type="scientific">Planifilum fimeticola</name>
    <dbReference type="NCBI Taxonomy" id="201975"/>
    <lineage>
        <taxon>Bacteria</taxon>
        <taxon>Bacillati</taxon>
        <taxon>Bacillota</taxon>
        <taxon>Bacilli</taxon>
        <taxon>Bacillales</taxon>
        <taxon>Thermoactinomycetaceae</taxon>
        <taxon>Planifilum</taxon>
    </lineage>
</organism>
<dbReference type="Proteomes" id="UP000237797">
    <property type="component" value="Unassembled WGS sequence"/>
</dbReference>
<feature type="binding site" evidence="4">
    <location>
        <position position="104"/>
    </location>
    <ligand>
        <name>pyridoxal 5'-phosphate</name>
        <dbReference type="ChEBI" id="CHEBI:597326"/>
    </ligand>
</feature>
<dbReference type="OrthoDB" id="9812626at2"/>
<evidence type="ECO:0000313" key="8">
    <source>
        <dbReference type="Proteomes" id="UP000237797"/>
    </source>
</evidence>
<keyword evidence="3 4" id="KW-0663">Pyridoxal phosphate</keyword>
<feature type="binding site" evidence="4">
    <location>
        <position position="267"/>
    </location>
    <ligand>
        <name>pyridoxal 5'-phosphate</name>
        <dbReference type="ChEBI" id="CHEBI:597326"/>
    </ligand>
</feature>
<feature type="modified residue" description="N6-(pyridoxal phosphate)lysine" evidence="4">
    <location>
        <position position="239"/>
    </location>
</feature>
<dbReference type="InterPro" id="IPR015421">
    <property type="entry name" value="PyrdxlP-dep_Trfase_major"/>
</dbReference>
<comment type="caution">
    <text evidence="7">The sequence shown here is derived from an EMBL/GenBank/DDBJ whole genome shotgun (WGS) entry which is preliminary data.</text>
</comment>
<comment type="pathway">
    <text evidence="4 6">Amino-acid degradation; L-kynurenine degradation; L-alanine and anthranilate from L-kynurenine: step 1/1.</text>
</comment>
<evidence type="ECO:0000256" key="4">
    <source>
        <dbReference type="HAMAP-Rule" id="MF_01970"/>
    </source>
</evidence>
<dbReference type="InterPro" id="IPR015422">
    <property type="entry name" value="PyrdxlP-dep_Trfase_small"/>
</dbReference>
<evidence type="ECO:0000256" key="5">
    <source>
        <dbReference type="NCBIfam" id="TIGR01814"/>
    </source>
</evidence>
<protein>
    <recommendedName>
        <fullName evidence="4 5">Kynureninase</fullName>
        <ecNumber evidence="4 5">3.7.1.3</ecNumber>
    </recommendedName>
    <alternativeName>
        <fullName evidence="4">L-kynurenine hydrolase</fullName>
    </alternativeName>
</protein>
<dbReference type="GO" id="GO:0009435">
    <property type="term" value="P:NAD+ biosynthetic process"/>
    <property type="evidence" value="ECO:0007669"/>
    <property type="project" value="UniProtKB-UniRule"/>
</dbReference>
<dbReference type="AlphaFoldDB" id="A0A2T0LB14"/>
<gene>
    <name evidence="4" type="primary">kynU</name>
    <name evidence="7" type="ORF">CLV97_1308</name>
</gene>
<comment type="subunit">
    <text evidence="4 6">Homodimer.</text>
</comment>
<keyword evidence="1 4" id="KW-0662">Pyridine nucleotide biosynthesis</keyword>
<dbReference type="Pfam" id="PF22580">
    <property type="entry name" value="KYNU_C"/>
    <property type="match status" value="1"/>
</dbReference>
<feature type="binding site" evidence="4">
    <location>
        <position position="295"/>
    </location>
    <ligand>
        <name>pyridoxal 5'-phosphate</name>
        <dbReference type="ChEBI" id="CHEBI:597326"/>
    </ligand>
</feature>
<dbReference type="Gene3D" id="3.90.1150.10">
    <property type="entry name" value="Aspartate Aminotransferase, domain 1"/>
    <property type="match status" value="1"/>
</dbReference>
<dbReference type="SUPFAM" id="SSF53383">
    <property type="entry name" value="PLP-dependent transferases"/>
    <property type="match status" value="1"/>
</dbReference>
<dbReference type="InterPro" id="IPR010111">
    <property type="entry name" value="Kynureninase"/>
</dbReference>
<dbReference type="PANTHER" id="PTHR14084">
    <property type="entry name" value="KYNURENINASE"/>
    <property type="match status" value="1"/>
</dbReference>
<evidence type="ECO:0000256" key="6">
    <source>
        <dbReference type="PIRNR" id="PIRNR038800"/>
    </source>
</evidence>
<accession>A0A2T0LB14</accession>
<comment type="catalytic activity">
    <reaction evidence="4 6">
        <text>L-kynurenine + H2O = anthranilate + L-alanine + H(+)</text>
        <dbReference type="Rhea" id="RHEA:16813"/>
        <dbReference type="ChEBI" id="CHEBI:15377"/>
        <dbReference type="ChEBI" id="CHEBI:15378"/>
        <dbReference type="ChEBI" id="CHEBI:16567"/>
        <dbReference type="ChEBI" id="CHEBI:57959"/>
        <dbReference type="ChEBI" id="CHEBI:57972"/>
        <dbReference type="EC" id="3.7.1.3"/>
    </reaction>
</comment>
<keyword evidence="8" id="KW-1185">Reference proteome</keyword>
<feature type="binding site" evidence="4">
    <location>
        <position position="238"/>
    </location>
    <ligand>
        <name>pyridoxal 5'-phosphate</name>
        <dbReference type="ChEBI" id="CHEBI:597326"/>
    </ligand>
</feature>
<dbReference type="GO" id="GO:0019441">
    <property type="term" value="P:L-tryptophan catabolic process to kynurenine"/>
    <property type="evidence" value="ECO:0007669"/>
    <property type="project" value="TreeGrafter"/>
</dbReference>
<evidence type="ECO:0000256" key="1">
    <source>
        <dbReference type="ARBA" id="ARBA00022642"/>
    </source>
</evidence>
<name>A0A2T0LB14_9BACL</name>
<dbReference type="HAMAP" id="MF_01970">
    <property type="entry name" value="Kynureninase"/>
    <property type="match status" value="1"/>
</dbReference>
<dbReference type="GO" id="GO:0043420">
    <property type="term" value="P:anthranilate metabolic process"/>
    <property type="evidence" value="ECO:0007669"/>
    <property type="project" value="TreeGrafter"/>
</dbReference>
<evidence type="ECO:0000256" key="3">
    <source>
        <dbReference type="ARBA" id="ARBA00022898"/>
    </source>
</evidence>
<dbReference type="EMBL" id="PVNE01000030">
    <property type="protein sequence ID" value="PRX39068.1"/>
    <property type="molecule type" value="Genomic_DNA"/>
</dbReference>
<dbReference type="GO" id="GO:0030170">
    <property type="term" value="F:pyridoxal phosphate binding"/>
    <property type="evidence" value="ECO:0007669"/>
    <property type="project" value="UniProtKB-UniRule"/>
</dbReference>
<dbReference type="UniPathway" id="UPA00334">
    <property type="reaction ID" value="UER00455"/>
</dbReference>
<dbReference type="NCBIfam" id="TIGR01814">
    <property type="entry name" value="kynureninase"/>
    <property type="match status" value="1"/>
</dbReference>
<evidence type="ECO:0000256" key="2">
    <source>
        <dbReference type="ARBA" id="ARBA00022801"/>
    </source>
</evidence>
<dbReference type="GO" id="GO:0019805">
    <property type="term" value="P:quinolinate biosynthetic process"/>
    <property type="evidence" value="ECO:0007669"/>
    <property type="project" value="UniProtKB-UniRule"/>
</dbReference>
<feature type="binding site" evidence="4">
    <location>
        <position position="216"/>
    </location>
    <ligand>
        <name>pyridoxal 5'-phosphate</name>
        <dbReference type="ChEBI" id="CHEBI:597326"/>
    </ligand>
</feature>
<feature type="binding site" evidence="4">
    <location>
        <position position="105"/>
    </location>
    <ligand>
        <name>pyridoxal 5'-phosphate</name>
        <dbReference type="ChEBI" id="CHEBI:597326"/>
    </ligand>
</feature>
<dbReference type="UniPathway" id="UPA00253">
    <property type="reaction ID" value="UER00329"/>
</dbReference>
<dbReference type="PANTHER" id="PTHR14084:SF0">
    <property type="entry name" value="KYNURENINASE"/>
    <property type="match status" value="1"/>
</dbReference>
<dbReference type="GO" id="GO:0005737">
    <property type="term" value="C:cytoplasm"/>
    <property type="evidence" value="ECO:0007669"/>
    <property type="project" value="UniProtKB-UniRule"/>
</dbReference>
<sequence length="428" mass="48168">MGTHSFNPSKSYAEELDRNDPLGRFRQEFYLPEGRIYLDGNSLGLLSRRAERSLQQVIAAWRDLGIDGWTEGEQPWFDLSERLGAMMAPLVGADPEEVIVTGSTTVNLHQMVATFYRPRGKRTKILADVLNFPSDIYALQSQLRLHGLDPEEHLVRVPSRDGNTLDEEEIIAAMTDEVALILLPSVLYRSGQLLDIPRLARAARVRGIPIGFDLCHSIGAIPHALSEWEVDFAVWCTYKYLNSGPGGTAGLFVNRKHFGRLPGLAGWFGSDKAKQFDMEHRFTPARTAGAYQIGTPNLLSTAPLIGSLEMFAEAGIERIREKSLRLTRYLMDWAEKELSKYGFALGNPTEDRRRGGHVALIHEEAVRICKALKDEGVIPDFRAPDVIRLAPVALYTSFADVWEAVQRLRRIMEEKSYERYEKKRGVVA</sequence>
<dbReference type="Gene3D" id="3.40.640.10">
    <property type="entry name" value="Type I PLP-dependent aspartate aminotransferase-like (Major domain)"/>
    <property type="match status" value="1"/>
</dbReference>
<keyword evidence="2 4" id="KW-0378">Hydrolase</keyword>
<dbReference type="EC" id="3.7.1.3" evidence="4 5"/>
<comment type="caution">
    <text evidence="4">Lacks conserved residue(s) required for the propagation of feature annotation.</text>
</comment>
<comment type="similarity">
    <text evidence="4 6">Belongs to the kynureninase family.</text>
</comment>
<comment type="cofactor">
    <cofactor evidence="4 6">
        <name>pyridoxal 5'-phosphate</name>
        <dbReference type="ChEBI" id="CHEBI:597326"/>
    </cofactor>
</comment>
<dbReference type="RefSeq" id="WP_106346370.1">
    <property type="nucleotide sequence ID" value="NZ_PVNE01000030.1"/>
</dbReference>
<feature type="binding site" evidence="4">
    <location>
        <begin position="132"/>
        <end position="135"/>
    </location>
    <ligand>
        <name>pyridoxal 5'-phosphate</name>
        <dbReference type="ChEBI" id="CHEBI:597326"/>
    </ligand>
</feature>
<comment type="function">
    <text evidence="4 6">Catalyzes the cleavage of L-kynurenine (L-Kyn) and L-3-hydroxykynurenine (L-3OHKyn) into anthranilic acid (AA) and 3-hydroxyanthranilic acid (3-OHAA), respectively.</text>
</comment>
<dbReference type="GO" id="GO:0030429">
    <property type="term" value="F:kynureninase activity"/>
    <property type="evidence" value="ECO:0007669"/>
    <property type="project" value="UniProtKB-UniRule"/>
</dbReference>